<dbReference type="PATRIC" id="fig|1423771.3.peg.710"/>
<proteinExistence type="predicted"/>
<comment type="caution">
    <text evidence="1">The sequence shown here is derived from an EMBL/GenBank/DDBJ whole genome shotgun (WGS) entry which is preliminary data.</text>
</comment>
<reference evidence="1 2" key="1">
    <citation type="journal article" date="2015" name="Genome Announc.">
        <title>Expanding the biotechnology potential of lactobacilli through comparative genomics of 213 strains and associated genera.</title>
        <authorList>
            <person name="Sun Z."/>
            <person name="Harris H.M."/>
            <person name="McCann A."/>
            <person name="Guo C."/>
            <person name="Argimon S."/>
            <person name="Zhang W."/>
            <person name="Yang X."/>
            <person name="Jeffery I.B."/>
            <person name="Cooney J.C."/>
            <person name="Kagawa T.F."/>
            <person name="Liu W."/>
            <person name="Song Y."/>
            <person name="Salvetti E."/>
            <person name="Wrobel A."/>
            <person name="Rasinkangas P."/>
            <person name="Parkhill J."/>
            <person name="Rea M.C."/>
            <person name="O'Sullivan O."/>
            <person name="Ritari J."/>
            <person name="Douillard F.P."/>
            <person name="Paul Ross R."/>
            <person name="Yang R."/>
            <person name="Briner A.E."/>
            <person name="Felis G.E."/>
            <person name="de Vos W.M."/>
            <person name="Barrangou R."/>
            <person name="Klaenhammer T.R."/>
            <person name="Caufield P.W."/>
            <person name="Cui Y."/>
            <person name="Zhang H."/>
            <person name="O'Toole P.W."/>
        </authorList>
    </citation>
    <scope>NUCLEOTIDE SEQUENCE [LARGE SCALE GENOMIC DNA]</scope>
    <source>
        <strain evidence="1 2">DSM 13345</strain>
    </source>
</reference>
<name>A0A0R1P8X4_LIMMU</name>
<evidence type="ECO:0008006" key="3">
    <source>
        <dbReference type="Google" id="ProtNLM"/>
    </source>
</evidence>
<sequence length="842" mass="99474">MSCYHDIRWLIITKENKNIKLLSKVLDTEFKSENNVKRQYLIKQITEVREMVNKDLAQLLRTSKFIQFEKYHHQIEKIFRMLETLASFPDYIGHYNLGIVYFDPIALEDQLNLNTESQLDWMIKKNQNLPIVLSPLCHYPSLINNYSHQEEITLDEFKNVLRLWKDDVDIMQLLRAFCFPFHIKNENLTITLFPKYVNAKDPSCQDLMQFQDEILLLVDDAQQLKYAKQYLEIWQDYRPISLISKNPEVLEWSKSQKNLRSVATDISKWRSYDTRFAVIAFKELFFEIDIQYRKTIEYEKTRIRQMGFDLEEEATSETKDLYQKIINNKKELEKEYNSFHSTVKPILNSLSEIDDYLMEKLPKGKRTPLGTYALDFYHRYWWNFCKSLAYTREEELDVIRKQMTELDSRYGYIFNIMINQSLGVSSASSDLNKLLAEKDTELICHAKIFANSVLKLSDDELMRLASNLQHYETADEYLYAGMWQMKQNHPIKAVRLLKSAFNLGSEMAGKVLLSESDTSLRWLAKNAFPEANYQEAKVMGVGKNWNYRIAAALKYPPAMFEILSFEYKQFERQLHHEKKDKVPLSDDIKQRKATQLKELALSILDANVDEEVKVETKEILGFLYYMTKDDRRALSYLEESDSAKANYYIAKIYFNRNGDIVQDLDKAKRYAKKSDDEGYVQAKRLLDKITNEISKRKLKAKKHTPKVEVEESEVIDSGCFITTATCLALNKDDNCDELNTLRRFRDRNRVRNQVMDDLVKEYYRIAPGIVSRINEQENAQEVYKKLWEEYISKTYQAIKNNDDLRATVFYVEMVQQLCSRYNVKLTDKVLNHIKKLHAVQLK</sequence>
<evidence type="ECO:0000313" key="1">
    <source>
        <dbReference type="EMBL" id="KRL24923.1"/>
    </source>
</evidence>
<dbReference type="NCBIfam" id="NF041770">
    <property type="entry name" value="CFI_box_CTERM"/>
    <property type="match status" value="1"/>
</dbReference>
<dbReference type="InterPro" id="IPR011990">
    <property type="entry name" value="TPR-like_helical_dom_sf"/>
</dbReference>
<dbReference type="InterPro" id="IPR049886">
    <property type="entry name" value="CFI_box_CTERM_dom"/>
</dbReference>
<dbReference type="Gene3D" id="1.25.40.10">
    <property type="entry name" value="Tetratricopeptide repeat domain"/>
    <property type="match status" value="1"/>
</dbReference>
<gene>
    <name evidence="1" type="ORF">FC47_GL000703</name>
</gene>
<dbReference type="Proteomes" id="UP000050901">
    <property type="component" value="Unassembled WGS sequence"/>
</dbReference>
<protein>
    <recommendedName>
        <fullName evidence="3">Sel1 repeat protein</fullName>
    </recommendedName>
</protein>
<organism evidence="1 2">
    <name type="scientific">Limosilactobacillus mucosae DSM 13345</name>
    <dbReference type="NCBI Taxonomy" id="1423771"/>
    <lineage>
        <taxon>Bacteria</taxon>
        <taxon>Bacillati</taxon>
        <taxon>Bacillota</taxon>
        <taxon>Bacilli</taxon>
        <taxon>Lactobacillales</taxon>
        <taxon>Lactobacillaceae</taxon>
        <taxon>Limosilactobacillus</taxon>
    </lineage>
</organism>
<accession>A0A0R1P8X4</accession>
<dbReference type="AlphaFoldDB" id="A0A0R1P8X4"/>
<dbReference type="EMBL" id="AZEQ01000016">
    <property type="protein sequence ID" value="KRL24923.1"/>
    <property type="molecule type" value="Genomic_DNA"/>
</dbReference>
<evidence type="ECO:0000313" key="2">
    <source>
        <dbReference type="Proteomes" id="UP000050901"/>
    </source>
</evidence>